<dbReference type="EMBL" id="CP003244">
    <property type="protein sequence ID" value="AEX50504.1"/>
    <property type="molecule type" value="Genomic_DNA"/>
</dbReference>
<keyword evidence="1" id="KW-0175">Coiled coil</keyword>
<evidence type="ECO:0000256" key="1">
    <source>
        <dbReference type="SAM" id="Coils"/>
    </source>
</evidence>
<dbReference type="Pfam" id="PF20249">
    <property type="entry name" value="VasX_N"/>
    <property type="match status" value="1"/>
</dbReference>
<dbReference type="NCBIfam" id="NF041559">
    <property type="entry name" value="BTH_I2691_fam"/>
    <property type="match status" value="1"/>
</dbReference>
<dbReference type="InterPro" id="IPR048126">
    <property type="entry name" value="Toxin_VasX"/>
</dbReference>
<dbReference type="RefSeq" id="WP_014333761.1">
    <property type="nucleotide sequence ID" value="NC_016818.1"/>
</dbReference>
<dbReference type="eggNOG" id="COG0287">
    <property type="taxonomic scope" value="Bacteria"/>
</dbReference>
<dbReference type="STRING" id="745277.Rahaq2_0577"/>
<feature type="coiled-coil region" evidence="1">
    <location>
        <begin position="631"/>
        <end position="658"/>
    </location>
</feature>
<dbReference type="CDD" id="cd20707">
    <property type="entry name" value="MIX_III"/>
    <property type="match status" value="1"/>
</dbReference>
<dbReference type="PATRIC" id="fig|745277.3.peg.545"/>
<dbReference type="AlphaFoldDB" id="H2ITQ2"/>
<evidence type="ECO:0000313" key="3">
    <source>
        <dbReference type="EMBL" id="AEX50504.1"/>
    </source>
</evidence>
<evidence type="ECO:0000259" key="2">
    <source>
        <dbReference type="Pfam" id="PF20249"/>
    </source>
</evidence>
<dbReference type="Proteomes" id="UP000009010">
    <property type="component" value="Chromosome"/>
</dbReference>
<evidence type="ECO:0000313" key="4">
    <source>
        <dbReference type="Proteomes" id="UP000009010"/>
    </source>
</evidence>
<proteinExistence type="predicted"/>
<dbReference type="KEGG" id="raq:Rahaq2_0577"/>
<accession>H2ITQ2</accession>
<feature type="domain" description="Toxin VasX N-terminal region" evidence="2">
    <location>
        <begin position="9"/>
        <end position="161"/>
    </location>
</feature>
<reference evidence="3 4" key="1">
    <citation type="journal article" date="2012" name="J. Bacteriol.">
        <title>Complete Genome Sequence of Rahnella aquatilis CIP 78.65.</title>
        <authorList>
            <person name="Martinez R.J."/>
            <person name="Bruce D."/>
            <person name="Detter C."/>
            <person name="Goodwin L.A."/>
            <person name="Han J."/>
            <person name="Han C.S."/>
            <person name="Held B."/>
            <person name="Land M.L."/>
            <person name="Mikhailova N."/>
            <person name="Nolan M."/>
            <person name="Pennacchio L."/>
            <person name="Pitluck S."/>
            <person name="Tapia R."/>
            <person name="Woyke T."/>
            <person name="Sobecky P.A."/>
        </authorList>
    </citation>
    <scope>NUCLEOTIDE SEQUENCE [LARGE SCALE GENOMIC DNA]</scope>
    <source>
        <strain evidence="4">ATCC 33071 / DSM 4594 / JCM 1683 / NBRC 105701 / NCIMB 13365 / CIP 78.65</strain>
    </source>
</reference>
<keyword evidence="4" id="KW-1185">Reference proteome</keyword>
<gene>
    <name evidence="3" type="ordered locus">Rahaq2_0577</name>
</gene>
<organism evidence="3 4">
    <name type="scientific">Rahnella aquatilis (strain ATCC 33071 / DSM 4594 / JCM 1683 / NBRC 105701 / NCIMB 13365 / CIP 78.65)</name>
    <dbReference type="NCBI Taxonomy" id="745277"/>
    <lineage>
        <taxon>Bacteria</taxon>
        <taxon>Pseudomonadati</taxon>
        <taxon>Pseudomonadota</taxon>
        <taxon>Gammaproteobacteria</taxon>
        <taxon>Enterobacterales</taxon>
        <taxon>Yersiniaceae</taxon>
        <taxon>Rahnella</taxon>
    </lineage>
</organism>
<name>H2ITQ2_RAHAC</name>
<dbReference type="HOGENOM" id="CLU_013684_0_0_6"/>
<reference evidence="4" key="2">
    <citation type="submission" date="2012-01" db="EMBL/GenBank/DDBJ databases">
        <title>Complete sequence of chromosome of Rahnella aquatilis CIP 78.65.</title>
        <authorList>
            <person name="Lucas S."/>
            <person name="Han J."/>
            <person name="Lapidus A."/>
            <person name="Cheng J.-F."/>
            <person name="Goodwin L."/>
            <person name="Pitluck S."/>
            <person name="Peters L."/>
            <person name="Ovchinnikova G."/>
            <person name="Held B."/>
            <person name="Detter J.C."/>
            <person name="Han C."/>
            <person name="Tapia R."/>
            <person name="Land M."/>
            <person name="Hauser L."/>
            <person name="Kyrpides N."/>
            <person name="Ivanova N."/>
            <person name="Pagani I."/>
            <person name="Sobecky P."/>
            <person name="Martinez R."/>
            <person name="Woyke T."/>
        </authorList>
    </citation>
    <scope>NUCLEOTIDE SEQUENCE [LARGE SCALE GENOMIC DNA]</scope>
    <source>
        <strain evidence="4">ATCC 33071 / DSM 4594 / JCM 1683 / NBRC 105701 / NCIMB 13365 / CIP 78.65</strain>
    </source>
</reference>
<protein>
    <recommendedName>
        <fullName evidence="2">Toxin VasX N-terminal region domain-containing protein</fullName>
    </recommendedName>
</protein>
<dbReference type="InterPro" id="IPR046864">
    <property type="entry name" value="VasX_N"/>
</dbReference>
<dbReference type="OrthoDB" id="6178961at2"/>
<sequence>MSQPEVVICPRCQPGGPAILPVRYAPIPDSLSPKLPGWAKPEIDFPKTTGYDYGLRAMRAGFLYVWYEADAHWETWSITPDGGLWKQNDALSAQPKYTSDCERGFHKSANIEFIVLDKLALTSTLWLAYTPAKWNPALLDIYATDAGKRKARMQQVEPWQWTAPEEEKGIAQATQAPLQTVLDYQPPGPACPAGKLPFSTDISRISNISSISDIPDPPPFYTFAADAVRPRTTLYPWSTERAGKESVTLTALASRGTLPDGTPVKPLIMAVNDPIGIAHELTSWCDDMTLMHKRYRDELGVEFATYYDIKGLERVIRQAEEQQFDQTFPEKASRHSIETVLNGAGFDLKGTTPSYEELEKIYAESRAKWKLNAVNKAWQKYADKFEQRWITDFEIAYGELTRTVEEKTGILIGLRLLWLQHPLFIACIDDFNSDLTQDHLNYREMVGYALASINLSETGKAQINTWADSYSTLDNKNLLWRYQFFNSPAVMTSVNPLLAQIKSQKAPSAGEQIKTDTQFILNNLGVYADAVDRALTAMMSSGQAQSLTQRIMGFGDRALTTMTNQVLAGTVVDTFQGKALRALFLLDSGVAKDQLVKMMNDAIAHPAGESIFTAEARENIQKIRDNKLSQIDKNLSDLDEFKNKYNKLNESVKGKETIKLFRIKSLGIIMYSILALSLAESSKGSVKDITALSIPLLFAGSSLAAMIEEAYRNVIEIEIKANIWKMRAASLGSVAAGLTVIMDIRDIFDKGEKKGWVSWSVVLSFAKFSSDTAFALSTINDILLSKNKVLAAMGKQGLKFTLLSTATEGIGLGVTRLVGFMSTWQVMVAIVFAQMLYEMWTDNEIQDWCEQTVFGTKSNNHNTMYLTAYDISALVQKQEELLHTAMQIVFNLPLSEEEIKKAEDERRKRQQDINTHFRLKY</sequence>